<evidence type="ECO:0000313" key="5">
    <source>
        <dbReference type="EMBL" id="MFB9839687.1"/>
    </source>
</evidence>
<feature type="non-terminal residue" evidence="5">
    <location>
        <position position="1"/>
    </location>
</feature>
<dbReference type="InterPro" id="IPR036188">
    <property type="entry name" value="FAD/NAD-bd_sf"/>
</dbReference>
<sequence length="93" mass="9505">IGDAAHAASPATGQGASMAMEDAVVLAKALRDAPSTEAALEAYERLRRPRVELNTATSARLTAGRAPAGRPGTGPAGVPDEEVVRTLDWSAPL</sequence>
<keyword evidence="2 5" id="KW-0503">Monooxygenase</keyword>
<dbReference type="Pfam" id="PF01494">
    <property type="entry name" value="FAD_binding_3"/>
    <property type="match status" value="1"/>
</dbReference>
<keyword evidence="6" id="KW-1185">Reference proteome</keyword>
<keyword evidence="1" id="KW-0560">Oxidoreductase</keyword>
<dbReference type="InterPro" id="IPR050493">
    <property type="entry name" value="FAD-dep_Monooxygenase_BioMet"/>
</dbReference>
<dbReference type="Proteomes" id="UP001589627">
    <property type="component" value="Unassembled WGS sequence"/>
</dbReference>
<dbReference type="InterPro" id="IPR002938">
    <property type="entry name" value="FAD-bd"/>
</dbReference>
<dbReference type="EMBL" id="JBHLZP010000781">
    <property type="protein sequence ID" value="MFB9839687.1"/>
    <property type="molecule type" value="Genomic_DNA"/>
</dbReference>
<dbReference type="PANTHER" id="PTHR13789:SF309">
    <property type="entry name" value="PUTATIVE (AFU_ORTHOLOGUE AFUA_6G14510)-RELATED"/>
    <property type="match status" value="1"/>
</dbReference>
<comment type="caution">
    <text evidence="5">The sequence shown here is derived from an EMBL/GenBank/DDBJ whole genome shotgun (WGS) entry which is preliminary data.</text>
</comment>
<name>A0ABV5Z0F8_9ACTN</name>
<reference evidence="5 6" key="1">
    <citation type="submission" date="2024-09" db="EMBL/GenBank/DDBJ databases">
        <authorList>
            <person name="Sun Q."/>
            <person name="Mori K."/>
        </authorList>
    </citation>
    <scope>NUCLEOTIDE SEQUENCE [LARGE SCALE GENOMIC DNA]</scope>
    <source>
        <strain evidence="5 6">TBRC 0563</strain>
    </source>
</reference>
<feature type="region of interest" description="Disordered" evidence="3">
    <location>
        <begin position="54"/>
        <end position="80"/>
    </location>
</feature>
<feature type="compositionally biased region" description="Low complexity" evidence="3">
    <location>
        <begin position="59"/>
        <end position="70"/>
    </location>
</feature>
<evidence type="ECO:0000259" key="4">
    <source>
        <dbReference type="Pfam" id="PF01494"/>
    </source>
</evidence>
<dbReference type="Gene3D" id="3.50.50.60">
    <property type="entry name" value="FAD/NAD(P)-binding domain"/>
    <property type="match status" value="1"/>
</dbReference>
<dbReference type="GO" id="GO:0004497">
    <property type="term" value="F:monooxygenase activity"/>
    <property type="evidence" value="ECO:0007669"/>
    <property type="project" value="UniProtKB-KW"/>
</dbReference>
<protein>
    <submittedName>
        <fullName evidence="5">FAD-dependent monooxygenase</fullName>
    </submittedName>
</protein>
<gene>
    <name evidence="5" type="ORF">ACFFNX_46840</name>
</gene>
<evidence type="ECO:0000256" key="2">
    <source>
        <dbReference type="ARBA" id="ARBA00023033"/>
    </source>
</evidence>
<dbReference type="SUPFAM" id="SSF51905">
    <property type="entry name" value="FAD/NAD(P)-binding domain"/>
    <property type="match status" value="1"/>
</dbReference>
<feature type="domain" description="FAD-binding" evidence="4">
    <location>
        <begin position="1"/>
        <end position="55"/>
    </location>
</feature>
<evidence type="ECO:0000313" key="6">
    <source>
        <dbReference type="Proteomes" id="UP001589627"/>
    </source>
</evidence>
<evidence type="ECO:0000256" key="1">
    <source>
        <dbReference type="ARBA" id="ARBA00023002"/>
    </source>
</evidence>
<accession>A0ABV5Z0F8</accession>
<evidence type="ECO:0000256" key="3">
    <source>
        <dbReference type="SAM" id="MobiDB-lite"/>
    </source>
</evidence>
<organism evidence="5 6">
    <name type="scientific">Actinoallomurus acaciae</name>
    <dbReference type="NCBI Taxonomy" id="502577"/>
    <lineage>
        <taxon>Bacteria</taxon>
        <taxon>Bacillati</taxon>
        <taxon>Actinomycetota</taxon>
        <taxon>Actinomycetes</taxon>
        <taxon>Streptosporangiales</taxon>
        <taxon>Thermomonosporaceae</taxon>
        <taxon>Actinoallomurus</taxon>
    </lineage>
</organism>
<dbReference type="RefSeq" id="WP_378212853.1">
    <property type="nucleotide sequence ID" value="NZ_JBHLZP010000781.1"/>
</dbReference>
<dbReference type="PANTHER" id="PTHR13789">
    <property type="entry name" value="MONOOXYGENASE"/>
    <property type="match status" value="1"/>
</dbReference>
<proteinExistence type="predicted"/>